<dbReference type="Proteomes" id="UP000654913">
    <property type="component" value="Chromosome 5"/>
</dbReference>
<dbReference type="InterPro" id="IPR051089">
    <property type="entry name" value="prtT"/>
</dbReference>
<keyword evidence="9" id="KW-1185">Reference proteome</keyword>
<dbReference type="PROSITE" id="PS50048">
    <property type="entry name" value="ZN2_CY6_FUNGAL_2"/>
    <property type="match status" value="1"/>
</dbReference>
<proteinExistence type="predicted"/>
<dbReference type="GO" id="GO:0008270">
    <property type="term" value="F:zinc ion binding"/>
    <property type="evidence" value="ECO:0007669"/>
    <property type="project" value="InterPro"/>
</dbReference>
<dbReference type="Gene3D" id="4.10.240.10">
    <property type="entry name" value="Zn(2)-C6 fungal-type DNA-binding domain"/>
    <property type="match status" value="1"/>
</dbReference>
<evidence type="ECO:0000313" key="8">
    <source>
        <dbReference type="EMBL" id="BCS25703.1"/>
    </source>
</evidence>
<dbReference type="CDD" id="cd00067">
    <property type="entry name" value="GAL4"/>
    <property type="match status" value="1"/>
</dbReference>
<keyword evidence="3" id="KW-0805">Transcription regulation</keyword>
<dbReference type="SUPFAM" id="SSF57701">
    <property type="entry name" value="Zn2/Cys6 DNA-binding domain"/>
    <property type="match status" value="1"/>
</dbReference>
<dbReference type="AlphaFoldDB" id="A0A7R8AQC7"/>
<keyword evidence="5" id="KW-0804">Transcription</keyword>
<dbReference type="PANTHER" id="PTHR31845">
    <property type="entry name" value="FINGER DOMAIN PROTEIN, PUTATIVE-RELATED"/>
    <property type="match status" value="1"/>
</dbReference>
<dbReference type="PROSITE" id="PS00463">
    <property type="entry name" value="ZN2_CY6_FUNGAL_1"/>
    <property type="match status" value="1"/>
</dbReference>
<dbReference type="GeneID" id="64975708"/>
<reference evidence="8" key="2">
    <citation type="submission" date="2021-02" db="EMBL/GenBank/DDBJ databases">
        <title>Aspergillus puulaauensis MK2 genome sequence.</title>
        <authorList>
            <person name="Futagami T."/>
            <person name="Mori K."/>
            <person name="Kadooka C."/>
            <person name="Tanaka T."/>
        </authorList>
    </citation>
    <scope>NUCLEOTIDE SEQUENCE</scope>
    <source>
        <strain evidence="8">MK2</strain>
    </source>
</reference>
<protein>
    <recommendedName>
        <fullName evidence="7">Zn(2)-C6 fungal-type domain-containing protein</fullName>
    </recommendedName>
</protein>
<dbReference type="OrthoDB" id="5226580at2759"/>
<feature type="domain" description="Zn(2)-C6 fungal-type" evidence="7">
    <location>
        <begin position="7"/>
        <end position="40"/>
    </location>
</feature>
<organism evidence="8 9">
    <name type="scientific">Aspergillus puulaauensis</name>
    <dbReference type="NCBI Taxonomy" id="1220207"/>
    <lineage>
        <taxon>Eukaryota</taxon>
        <taxon>Fungi</taxon>
        <taxon>Dikarya</taxon>
        <taxon>Ascomycota</taxon>
        <taxon>Pezizomycotina</taxon>
        <taxon>Eurotiomycetes</taxon>
        <taxon>Eurotiomycetidae</taxon>
        <taxon>Eurotiales</taxon>
        <taxon>Aspergillaceae</taxon>
        <taxon>Aspergillus</taxon>
    </lineage>
</organism>
<keyword evidence="4" id="KW-0238">DNA-binding</keyword>
<name>A0A7R8AQC7_9EURO</name>
<evidence type="ECO:0000259" key="7">
    <source>
        <dbReference type="PROSITE" id="PS50048"/>
    </source>
</evidence>
<dbReference type="PANTHER" id="PTHR31845:SF37">
    <property type="entry name" value="TRANSCRIPTION FACTOR DOMAIN-CONTAINING PROTEIN"/>
    <property type="match status" value="1"/>
</dbReference>
<sequence>MPAVSKTCRNCAESKVRCVRTPDSADTCNRCRRLGKECIYRQSGRRFKGFEKDRKIAALESKINELIVDDHSTGGRSKSSVDGDASLEDIISRNFLDIETAERYLDIFKTRMTPHFPFIVISPDLSLQELRQEKPFLCFSILAAASFENMPLQRALGHEFKKVVASRIIIGGEITFELLQGLLVFLAWSHYHSKPHRYTQFLQLAISLIIDLRLDRPPQTEMWKTALRFGPKDSVQNKTFDRPSWGSNEQRAVLGCYYLSSSIAMLVQKKSSVLRLPYHEECCKSLAEANEYPHDKYITSVIQLQFIAEKIDNLSEKHVSDLEKPGSGAELYITNINPQLQPQTQSFDYSWRDEMSVSALVSASSILNTLVHLPSTEEVGFNNTQWVQIGFALLVAYRHTVIASKPDQTFAFLDTLSKLESRVGALSTEEVDANGKRDVFFDFRRRVVQIQKWFDGPSSNNRGQESSWDQGSMCFQMPYSEPMDFDRLAGTAVHLGGPSPVPGEIRVPPDFLYSASFEEIMNEWVWK</sequence>
<evidence type="ECO:0000256" key="4">
    <source>
        <dbReference type="ARBA" id="ARBA00023125"/>
    </source>
</evidence>
<evidence type="ECO:0000256" key="6">
    <source>
        <dbReference type="ARBA" id="ARBA00023242"/>
    </source>
</evidence>
<comment type="subcellular location">
    <subcellularLocation>
        <location evidence="1">Nucleus</location>
    </subcellularLocation>
</comment>
<keyword evidence="6" id="KW-0539">Nucleus</keyword>
<evidence type="ECO:0000313" key="9">
    <source>
        <dbReference type="Proteomes" id="UP000654913"/>
    </source>
</evidence>
<dbReference type="RefSeq" id="XP_041557897.1">
    <property type="nucleotide sequence ID" value="XM_041705409.1"/>
</dbReference>
<dbReference type="InterPro" id="IPR036864">
    <property type="entry name" value="Zn2-C6_fun-type_DNA-bd_sf"/>
</dbReference>
<dbReference type="KEGG" id="apuu:APUU_50414S"/>
<dbReference type="GO" id="GO:0000981">
    <property type="term" value="F:DNA-binding transcription factor activity, RNA polymerase II-specific"/>
    <property type="evidence" value="ECO:0007669"/>
    <property type="project" value="InterPro"/>
</dbReference>
<evidence type="ECO:0000256" key="1">
    <source>
        <dbReference type="ARBA" id="ARBA00004123"/>
    </source>
</evidence>
<reference evidence="8" key="1">
    <citation type="submission" date="2021-01" db="EMBL/GenBank/DDBJ databases">
        <authorList>
            <consortium name="Aspergillus puulaauensis MK2 genome sequencing consortium"/>
            <person name="Kazuki M."/>
            <person name="Futagami T."/>
        </authorList>
    </citation>
    <scope>NUCLEOTIDE SEQUENCE</scope>
    <source>
        <strain evidence="8">MK2</strain>
    </source>
</reference>
<evidence type="ECO:0000256" key="5">
    <source>
        <dbReference type="ARBA" id="ARBA00023163"/>
    </source>
</evidence>
<evidence type="ECO:0000256" key="3">
    <source>
        <dbReference type="ARBA" id="ARBA00023015"/>
    </source>
</evidence>
<accession>A0A7R8AQC7</accession>
<dbReference type="GO" id="GO:0000976">
    <property type="term" value="F:transcription cis-regulatory region binding"/>
    <property type="evidence" value="ECO:0007669"/>
    <property type="project" value="TreeGrafter"/>
</dbReference>
<dbReference type="GO" id="GO:0005634">
    <property type="term" value="C:nucleus"/>
    <property type="evidence" value="ECO:0007669"/>
    <property type="project" value="UniProtKB-SubCell"/>
</dbReference>
<gene>
    <name evidence="8" type="ORF">APUU_50414S</name>
</gene>
<dbReference type="SMART" id="SM00066">
    <property type="entry name" value="GAL4"/>
    <property type="match status" value="1"/>
</dbReference>
<evidence type="ECO:0000256" key="2">
    <source>
        <dbReference type="ARBA" id="ARBA00022833"/>
    </source>
</evidence>
<keyword evidence="2" id="KW-0862">Zinc</keyword>
<dbReference type="InterPro" id="IPR001138">
    <property type="entry name" value="Zn2Cys6_DnaBD"/>
</dbReference>
<dbReference type="EMBL" id="AP024447">
    <property type="protein sequence ID" value="BCS25703.1"/>
    <property type="molecule type" value="Genomic_DNA"/>
</dbReference>
<dbReference type="CDD" id="cd12148">
    <property type="entry name" value="fungal_TF_MHR"/>
    <property type="match status" value="1"/>
</dbReference>